<comment type="similarity">
    <text evidence="1">Belongs to the FHY3/FAR1 family.</text>
</comment>
<dbReference type="InterPro" id="IPR004330">
    <property type="entry name" value="FAR1_DNA_bnd_dom"/>
</dbReference>
<keyword evidence="6" id="KW-1185">Reference proteome</keyword>
<proteinExistence type="inferred from homology"/>
<reference evidence="5 6" key="1">
    <citation type="submission" date="2018-04" db="EMBL/GenBank/DDBJ databases">
        <authorList>
            <person name="Vogel A."/>
        </authorList>
    </citation>
    <scope>NUCLEOTIDE SEQUENCE [LARGE SCALE GENOMIC DNA]</scope>
</reference>
<dbReference type="Pfam" id="PF03101">
    <property type="entry name" value="FAR1"/>
    <property type="match status" value="1"/>
</dbReference>
<evidence type="ECO:0000256" key="2">
    <source>
        <dbReference type="SAM" id="MobiDB-lite"/>
    </source>
</evidence>
<dbReference type="OrthoDB" id="747268at2759"/>
<evidence type="ECO:0000313" key="6">
    <source>
        <dbReference type="Proteomes" id="UP000595140"/>
    </source>
</evidence>
<dbReference type="Pfam" id="PF10551">
    <property type="entry name" value="MULE"/>
    <property type="match status" value="1"/>
</dbReference>
<comment type="function">
    <text evidence="1">Putative transcription activator involved in regulating light control of development.</text>
</comment>
<accession>A0A484K7I4</accession>
<feature type="domain" description="MULE transposase" evidence="4">
    <location>
        <begin position="271"/>
        <end position="340"/>
    </location>
</feature>
<keyword evidence="1" id="KW-0479">Metal-binding</keyword>
<keyword evidence="1" id="KW-0863">Zinc-finger</keyword>
<dbReference type="InterPro" id="IPR031052">
    <property type="entry name" value="FHY3/FAR1"/>
</dbReference>
<feature type="region of interest" description="Disordered" evidence="2">
    <location>
        <begin position="523"/>
        <end position="552"/>
    </location>
</feature>
<dbReference type="GO" id="GO:0005634">
    <property type="term" value="C:nucleus"/>
    <property type="evidence" value="ECO:0007669"/>
    <property type="project" value="UniProtKB-SubCell"/>
</dbReference>
<evidence type="ECO:0000259" key="4">
    <source>
        <dbReference type="Pfam" id="PF10551"/>
    </source>
</evidence>
<name>A0A484K7I4_9ASTE</name>
<dbReference type="PANTHER" id="PTHR31669:SF283">
    <property type="entry name" value="PROTEIN FAR1-RELATED SEQUENCE"/>
    <property type="match status" value="1"/>
</dbReference>
<dbReference type="InterPro" id="IPR018289">
    <property type="entry name" value="MULE_transposase_dom"/>
</dbReference>
<dbReference type="Proteomes" id="UP000595140">
    <property type="component" value="Unassembled WGS sequence"/>
</dbReference>
<evidence type="ECO:0000256" key="1">
    <source>
        <dbReference type="RuleBase" id="RU367018"/>
    </source>
</evidence>
<feature type="domain" description="FAR1" evidence="3">
    <location>
        <begin position="119"/>
        <end position="185"/>
    </location>
</feature>
<evidence type="ECO:0000259" key="3">
    <source>
        <dbReference type="Pfam" id="PF03101"/>
    </source>
</evidence>
<sequence length="585" mass="66230">MKGWVKLDDLIDIDDIDPVLDISFIDMLDGCEENNYTTGHCFEMDMSRELCVEEHGIDGNVGNVGPETAVLNMPAMGNLSTHEENESDGNVRRSDELPVPVSLVPDVGMKFSNYDAIYEFYHTYAKGMGFPIKKRSLRRGCHGTIRSITISCGREGNRVSRSKNCLKPQARSNCGCKARITATCDDEAVVEAGGYDKLSFIEKDCRNYVEQVRRVKLCTGDAMAIQAYFCTMQAKSDGFFYSMDLDENSKLKNLFWADKRSRLAYKYYGDVVTFDTTYLTNKYDMPFAPFVGVNHHGQSILLGCGLVCCEETESFVWLFQTWLKFMDGIPPRGIITDQDRYVYYPTEREHQCFFDGYVHSKTTLTQFVNQYERAMRKRVEDEFQADAQSFGKSMPCVTTFPMENQVQEVYTSAKFIEFRTELTSKMYCDISSCENGIKYEIDDDVCGKDLAELANLVADDEEQVNEVTEWIRDKVLLSRSRKAKNSCPMDVNIDDPNLATIIDPACSKQKGAPRKLRLKSMVEKKTRKRKINKKEKGNGAKEISSQHSSDASPHVLVAPQAWDVPGDDGVFDLTITNLDLSLAIP</sequence>
<keyword evidence="1" id="KW-0862">Zinc</keyword>
<keyword evidence="1" id="KW-0539">Nucleus</keyword>
<dbReference type="EMBL" id="OOIL02000203">
    <property type="protein sequence ID" value="VFQ61693.1"/>
    <property type="molecule type" value="Genomic_DNA"/>
</dbReference>
<organism evidence="5 6">
    <name type="scientific">Cuscuta campestris</name>
    <dbReference type="NCBI Taxonomy" id="132261"/>
    <lineage>
        <taxon>Eukaryota</taxon>
        <taxon>Viridiplantae</taxon>
        <taxon>Streptophyta</taxon>
        <taxon>Embryophyta</taxon>
        <taxon>Tracheophyta</taxon>
        <taxon>Spermatophyta</taxon>
        <taxon>Magnoliopsida</taxon>
        <taxon>eudicotyledons</taxon>
        <taxon>Gunneridae</taxon>
        <taxon>Pentapetalae</taxon>
        <taxon>asterids</taxon>
        <taxon>lamiids</taxon>
        <taxon>Solanales</taxon>
        <taxon>Convolvulaceae</taxon>
        <taxon>Cuscuteae</taxon>
        <taxon>Cuscuta</taxon>
        <taxon>Cuscuta subgen. Grammica</taxon>
        <taxon>Cuscuta sect. Cleistogrammica</taxon>
    </lineage>
</organism>
<dbReference type="GO" id="GO:0006355">
    <property type="term" value="P:regulation of DNA-templated transcription"/>
    <property type="evidence" value="ECO:0007669"/>
    <property type="project" value="UniProtKB-UniRule"/>
</dbReference>
<comment type="subcellular location">
    <subcellularLocation>
        <location evidence="1">Nucleus</location>
    </subcellularLocation>
</comment>
<dbReference type="AlphaFoldDB" id="A0A484K7I4"/>
<dbReference type="GO" id="GO:0008270">
    <property type="term" value="F:zinc ion binding"/>
    <property type="evidence" value="ECO:0007669"/>
    <property type="project" value="UniProtKB-UniRule"/>
</dbReference>
<dbReference type="PANTHER" id="PTHR31669">
    <property type="entry name" value="PROTEIN FAR1-RELATED SEQUENCE 10-RELATED"/>
    <property type="match status" value="1"/>
</dbReference>
<protein>
    <recommendedName>
        <fullName evidence="1">Protein FAR1-RELATED SEQUENCE</fullName>
    </recommendedName>
</protein>
<evidence type="ECO:0000313" key="5">
    <source>
        <dbReference type="EMBL" id="VFQ61693.1"/>
    </source>
</evidence>
<gene>
    <name evidence="5" type="ORF">CCAM_LOCUS3469</name>
</gene>